<evidence type="ECO:0000313" key="2">
    <source>
        <dbReference type="Proteomes" id="UP000177506"/>
    </source>
</evidence>
<dbReference type="AlphaFoldDB" id="A0A1G1THU4"/>
<dbReference type="Proteomes" id="UP000177506">
    <property type="component" value="Unassembled WGS sequence"/>
</dbReference>
<accession>A0A1G1THU4</accession>
<proteinExistence type="predicted"/>
<comment type="caution">
    <text evidence="1">The sequence shown here is derived from an EMBL/GenBank/DDBJ whole genome shotgun (WGS) entry which is preliminary data.</text>
</comment>
<organism evidence="1 2">
    <name type="scientific">Hymenobacter coccineus</name>
    <dbReference type="NCBI Taxonomy" id="1908235"/>
    <lineage>
        <taxon>Bacteria</taxon>
        <taxon>Pseudomonadati</taxon>
        <taxon>Bacteroidota</taxon>
        <taxon>Cytophagia</taxon>
        <taxon>Cytophagales</taxon>
        <taxon>Hymenobacteraceae</taxon>
        <taxon>Hymenobacter</taxon>
    </lineage>
</organism>
<keyword evidence="2" id="KW-1185">Reference proteome</keyword>
<evidence type="ECO:0000313" key="1">
    <source>
        <dbReference type="EMBL" id="OGX90393.1"/>
    </source>
</evidence>
<dbReference type="EMBL" id="MDZA01000155">
    <property type="protein sequence ID" value="OGX90393.1"/>
    <property type="molecule type" value="Genomic_DNA"/>
</dbReference>
<evidence type="ECO:0008006" key="3">
    <source>
        <dbReference type="Google" id="ProtNLM"/>
    </source>
</evidence>
<gene>
    <name evidence="1" type="ORF">BEN49_06920</name>
</gene>
<sequence length="112" mass="11861">MRPPGEPLGISITLKPPHLPTRVATETAAAAPLPWPTELAKQIQTVRDLVTQGPLTPKQVAARFAGAGPAKVQPILDTLAALSLLRWVETENAYAAQRPAKQPSCHSDEGGI</sequence>
<name>A0A1G1THU4_9BACT</name>
<reference evidence="1 2" key="1">
    <citation type="submission" date="2016-08" db="EMBL/GenBank/DDBJ databases">
        <title>Hymenobacter coccineus sp. nov., Hymenobacter lapidarius sp. nov. and Hymenobacter glacialis sp. nov., isolated from Antarctic soil.</title>
        <authorList>
            <person name="Sedlacek I."/>
            <person name="Kralova S."/>
            <person name="Kyrova K."/>
            <person name="Maslanova I."/>
            <person name="Stankova E."/>
            <person name="Vrbovska V."/>
            <person name="Nemec M."/>
            <person name="Bartak M."/>
            <person name="Svec P."/>
            <person name="Busse H.-J."/>
            <person name="Pantucek R."/>
        </authorList>
    </citation>
    <scope>NUCLEOTIDE SEQUENCE [LARGE SCALE GENOMIC DNA]</scope>
    <source>
        <strain evidence="1 2">CCM 8649</strain>
    </source>
</reference>
<protein>
    <recommendedName>
        <fullName evidence="3">DprA winged helix domain-containing protein</fullName>
    </recommendedName>
</protein>